<evidence type="ECO:0000313" key="2">
    <source>
        <dbReference type="Proteomes" id="UP001140096"/>
    </source>
</evidence>
<reference evidence="1" key="1">
    <citation type="submission" date="2022-07" db="EMBL/GenBank/DDBJ databases">
        <title>Phylogenomic reconstructions and comparative analyses of Kickxellomycotina fungi.</title>
        <authorList>
            <person name="Reynolds N.K."/>
            <person name="Stajich J.E."/>
            <person name="Barry K."/>
            <person name="Grigoriev I.V."/>
            <person name="Crous P."/>
            <person name="Smith M.E."/>
        </authorList>
    </citation>
    <scope>NUCLEOTIDE SEQUENCE</scope>
    <source>
        <strain evidence="1">CBS 102833</strain>
    </source>
</reference>
<gene>
    <name evidence="1" type="ORF">H4S07_001421</name>
</gene>
<proteinExistence type="predicted"/>
<dbReference type="Proteomes" id="UP001140096">
    <property type="component" value="Unassembled WGS sequence"/>
</dbReference>
<keyword evidence="2" id="KW-1185">Reference proteome</keyword>
<comment type="caution">
    <text evidence="1">The sequence shown here is derived from an EMBL/GenBank/DDBJ whole genome shotgun (WGS) entry which is preliminary data.</text>
</comment>
<dbReference type="EMBL" id="JANBUP010000230">
    <property type="protein sequence ID" value="KAJ2812404.1"/>
    <property type="molecule type" value="Genomic_DNA"/>
</dbReference>
<organism evidence="1 2">
    <name type="scientific">Coemansia furcata</name>
    <dbReference type="NCBI Taxonomy" id="417177"/>
    <lineage>
        <taxon>Eukaryota</taxon>
        <taxon>Fungi</taxon>
        <taxon>Fungi incertae sedis</taxon>
        <taxon>Zoopagomycota</taxon>
        <taxon>Kickxellomycotina</taxon>
        <taxon>Kickxellomycetes</taxon>
        <taxon>Kickxellales</taxon>
        <taxon>Kickxellaceae</taxon>
        <taxon>Coemansia</taxon>
    </lineage>
</organism>
<sequence>MIFVFLVDTSVSMEQALSTGPFDASTKKRDESQPDECLFGGEKDRVSRRWQRKGASFNSATRTVQHSTTRLECAKSIVEQILSNRGAFEQDRYMLVSYNSAGNNACICSNLKDPRATLLSELRKLEANDRFSGGMSLTALFNQLALMRGVYDLDTYGYGRYPTLSEQVHIVWLTDGASVVTPLGVQNKLNLPVNNTPWTEAYVEPFRWDQRLVLVLLHDLGDPLLCSGRAQSSESTLAPMCMVMGGTVHHVGAMGQAKCFADAFAPTRAAHSVNRVPGSINVIPGVLVNFERIDENPAAQGNSDLRVLLNVTPCGVTHGPLPPPTTDVPVNGAQRGPPPAQATYGNSAGLTALINGQLGYFPIPEAFWSETVVPPRTLGIGGAPGPLAGAAGNWQIQRRNAHPTLGYSQVCTEWAVPPQFPFDKYQIDTHCNVAQKLLAAAQAAQTAHEAQGGRGPSKPVCWPVFVNGSYTTPKNSGFPFGILRPNTTRTAVNLFVLPYNFAALWKILGKLDAQVQSQHSSRSTIAMLPAWRREFEEYLQHTPGYYAIPLKRAFNLYGIPHGVFPKTFGQSTGMRNIAQYSVRLHNIARKEWARIHSTGDARAGPAAVALGLQRALTDFDPASDVSHLVSNAFDVDRDHCLATLSAMRRVFVRECLAAPSAFFRANAVVPPSIYAMQSLSDDSSRSDMDVDGEGDQEARFPLSPISPLMPPVATMDYSLYGVRPAPEGPPYLPSSTGKPQLRLRGPGPIPMVPGAQFALMGVPADVASEDDRDTRHSVPIRDMGEYGAALHNMKIHEARDPLLDERVAMQQRRNMFGNPYRRPPREPRGPSNNVLARTPDLSAKLSRPAPRAGAVAGGALNSPARLDVDDEAGAALEIESEAEINELVIDKMLDDMPVDASSADVADNETKGKFWWMRRQAVPRRRSINAPWRKNDHSWNINPWALLPPDSDAKPALDALTYTSDARLVNRHTGEPITANGTGDSSTDRIPLVQGDDSPPSSLTEPKPDPEDEVDPQMAPVAEQQGSIASAAIVETFSGVGGDSGMEEATTMAADVANAEATLPVEAPARKINVAEEKIWFLKRIKADPARYDEEGVLQRLAELQSSSLGKPQLKVIVVAAIAAAKAMRRKQLVARLESSGAHI</sequence>
<accession>A0ACC1LNB0</accession>
<evidence type="ECO:0000313" key="1">
    <source>
        <dbReference type="EMBL" id="KAJ2812404.1"/>
    </source>
</evidence>
<name>A0ACC1LNB0_9FUNG</name>
<protein>
    <submittedName>
        <fullName evidence="1">Uncharacterized protein</fullName>
    </submittedName>
</protein>